<dbReference type="PROSITE" id="PS51272">
    <property type="entry name" value="SLH"/>
    <property type="match status" value="3"/>
</dbReference>
<organism evidence="3 4">
    <name type="scientific">Schinkia azotoformans MEV2011</name>
    <dbReference type="NCBI Taxonomy" id="1348973"/>
    <lineage>
        <taxon>Bacteria</taxon>
        <taxon>Bacillati</taxon>
        <taxon>Bacillota</taxon>
        <taxon>Bacilli</taxon>
        <taxon>Bacillales</taxon>
        <taxon>Bacillaceae</taxon>
        <taxon>Calidifontibacillus/Schinkia group</taxon>
        <taxon>Schinkia</taxon>
    </lineage>
</organism>
<dbReference type="Proteomes" id="UP000027936">
    <property type="component" value="Unassembled WGS sequence"/>
</dbReference>
<dbReference type="InterPro" id="IPR051465">
    <property type="entry name" value="Cell_Envelope_Struct_Comp"/>
</dbReference>
<feature type="domain" description="SLH" evidence="2">
    <location>
        <begin position="36"/>
        <end position="97"/>
    </location>
</feature>
<dbReference type="RefSeq" id="WP_035194836.1">
    <property type="nucleotide sequence ID" value="NZ_JJRY01000005.1"/>
</dbReference>
<dbReference type="InterPro" id="IPR011047">
    <property type="entry name" value="Quinoprotein_ADH-like_sf"/>
</dbReference>
<dbReference type="EMBL" id="JJRY01000005">
    <property type="protein sequence ID" value="KEF38860.1"/>
    <property type="molecule type" value="Genomic_DNA"/>
</dbReference>
<dbReference type="InterPro" id="IPR001119">
    <property type="entry name" value="SLH_dom"/>
</dbReference>
<comment type="caution">
    <text evidence="3">The sequence shown here is derived from an EMBL/GenBank/DDBJ whole genome shotgun (WGS) entry which is preliminary data.</text>
</comment>
<keyword evidence="1" id="KW-0732">Signal</keyword>
<dbReference type="PANTHER" id="PTHR43308">
    <property type="entry name" value="OUTER MEMBRANE PROTEIN ALPHA-RELATED"/>
    <property type="match status" value="1"/>
</dbReference>
<sequence length="1318" mass="140721">MSNQLKRLCKKFVAVVVSLTVVSSMTVTSRIPNVEAASSFRDVSNHAFYYEAVTELAQRGVLGGYEDGTFKPNRPVTRAEATKIIAFDLGLAYKNVYSYSPFRDVVASDWFYQPVTALTLAGGIGGYGDGTFRPNQTITRAEMASLLVKAYQLSTNRNVYLPFQDIPANSWYASAVKVLYANQVTSGKSAVSFAPNDAVTRGEMAAFVHKAGKVSKEVEESPVNQVPWVNSGVLEKITSNSVKISGLTYSMVSGVKNILGTHNDAVLNGAKIEVEQSNGLIKKIEKLELNKSGRSSSKVVLDGKNGTIDGDLVISADYVTVENMTVQGDFIITNKLKNDFYAEDLNVRSDTMINSDDGGKIVFEDSKLQAVKVNSEDVRIEARGSATANYFIFTKDATIISEKTISKIIVDKKDVDLILGTNTKVYNIELPRSVDLKDVVASRSQRENIEHINGWDNPEYDPYDYYDDDDDDDDDVRYINGGHYGKLTIREDAHIRNVSVDELILDPGNNGDVTLNNVEVDYITIKSGGTNSIRLIDTTVFKTITVENDRTIRIVFGSGTDVNRVILETVAILDAGTSNADINEVEIRPTSGNDVISFNGDAFSDTYVTVSKPAFVETVRNTELRKITVTAETGSVFLETATETLYISGKAEVIIDNAKIKDVIMAALQAVLNIRSSATITGTLTILADGTIKVANQNSIAHATLEKAPGIYVNAAQYILDQIKVNPTLKPVGSPLEISSISASNGNIAVMLNREPPGGLAADNFTFTISINGGEPKTLDITKANTGSNPATFTFEPIQKTAAKQMVTIVATYYLANGEDLTKSTSFVVDEKENHVPVAQTVTVDPIYEGGGPIEFTASQLATDLDRDELTIVGATSSNLDVATARIEGGKLIITPAADVSGDGVTIVAVDVSDGKEKVTVTFEVVVKNSNHAPVAEIVTVDPVYEGAPAIEFTASQLATDPDGDELTIVGATSSNLDIATARIEGGKLIITPAVDVSGDGVTTVTVDVSDGKEKVTVTFEVVVKNINHAPVAEKVTVAPVIEGAPAIEFTVSQLATDPDGDELTIVGATSSNPDIAAVKIEAGKLIIIPAVDVSGDGVTTVTVDVSDGKEKVTVTFEVVVKNSNHAPIAEKVTVAPVIEGTPAIEFTASQLATDPDGDELTIVGATSSNPDIAAVRIEAGKLIVTPAADVVEDGVTTVEVDVSDGKETIQVAFTLQVKNIKYAISLPMRQLNERETARYTVPELVSDEKYNSYTFVPGSVTSTKTEVATATIGSGGVLEIKANEVATDTTTTITVEVTNSKGKILLTFDVNVKNVKE</sequence>
<feature type="domain" description="SLH" evidence="2">
    <location>
        <begin position="98"/>
        <end position="161"/>
    </location>
</feature>
<feature type="domain" description="SLH" evidence="2">
    <location>
        <begin position="162"/>
        <end position="222"/>
    </location>
</feature>
<evidence type="ECO:0000259" key="2">
    <source>
        <dbReference type="PROSITE" id="PS51272"/>
    </source>
</evidence>
<evidence type="ECO:0000313" key="3">
    <source>
        <dbReference type="EMBL" id="KEF38860.1"/>
    </source>
</evidence>
<dbReference type="OrthoDB" id="5845122at2"/>
<name>A0A072P037_SCHAZ</name>
<dbReference type="PANTHER" id="PTHR43308:SF5">
    <property type="entry name" value="S-LAYER PROTEIN _ PEPTIDOGLYCAN ENDO-BETA-N-ACETYLGLUCOSAMINIDASE"/>
    <property type="match status" value="1"/>
</dbReference>
<dbReference type="Pfam" id="PF17892">
    <property type="entry name" value="Cadherin_5"/>
    <property type="match status" value="3"/>
</dbReference>
<dbReference type="SUPFAM" id="SSF50998">
    <property type="entry name" value="Quinoprotein alcohol dehydrogenase-like"/>
    <property type="match status" value="1"/>
</dbReference>
<dbReference type="InterPro" id="IPR041690">
    <property type="entry name" value="Cadherin_5"/>
</dbReference>
<gene>
    <name evidence="3" type="ORF">M670_01675</name>
</gene>
<accession>A0A072P037</accession>
<evidence type="ECO:0000313" key="4">
    <source>
        <dbReference type="Proteomes" id="UP000027936"/>
    </source>
</evidence>
<protein>
    <submittedName>
        <fullName evidence="3">Putative S-layer protein</fullName>
    </submittedName>
</protein>
<evidence type="ECO:0000256" key="1">
    <source>
        <dbReference type="ARBA" id="ARBA00022729"/>
    </source>
</evidence>
<dbReference type="PATRIC" id="fig|1348973.3.peg.1636"/>
<reference evidence="3 4" key="1">
    <citation type="submission" date="2014-04" db="EMBL/GenBank/DDBJ databases">
        <title>Draft genome sequence of Bacillus azotoformans MEV2011, a (co-) denitrifying strain unable to grow in the presence of oxygen.</title>
        <authorList>
            <person name="Nielsen M."/>
            <person name="Schreiber L."/>
            <person name="Finster K."/>
            <person name="Schramm A."/>
        </authorList>
    </citation>
    <scope>NUCLEOTIDE SEQUENCE [LARGE SCALE GENOMIC DNA]</scope>
    <source>
        <strain evidence="3 4">MEV2011</strain>
    </source>
</reference>
<proteinExistence type="predicted"/>
<dbReference type="Pfam" id="PF00395">
    <property type="entry name" value="SLH"/>
    <property type="match status" value="3"/>
</dbReference>